<dbReference type="Pfam" id="PF13306">
    <property type="entry name" value="LRR_5"/>
    <property type="match status" value="1"/>
</dbReference>
<sequence length="343" mass="39077">KSRVLGSPQYNHNTKFENFIQSSLEKYNFQQNNQEYQTVIEKDLSKYNLAQHNSNNYKIGLYLPNLVKFNLDANNIRVNCIKIFIAPKINTLQPFMFCMFSSLQLLITDVASAVDGLLTVEPNVTEIPHHCFKSCPFLHVDLSSVSKIGASSFSECANIQSVTADSLQSVGEYSFKMCSNLKDFNAKYLNELQFCAFSDCEQLKKLVCRTTSNFSPKKTQTQFVNCGLKYIVLDCVTELTNLYNCANLVYIKLDNLIKIGQRAICAVNLKVLSVKKLTKLKDNMFEGCKSLKLIKSDHKLICDKKLKKKIPSLKIVQNTQMGTCRKKLEATNMIIRQTQDRMM</sequence>
<accession>A0A146K7V5</accession>
<dbReference type="PANTHER" id="PTHR45661">
    <property type="entry name" value="SURFACE ANTIGEN"/>
    <property type="match status" value="1"/>
</dbReference>
<dbReference type="AlphaFoldDB" id="A0A146K7V5"/>
<organism evidence="1">
    <name type="scientific">Trepomonas sp. PC1</name>
    <dbReference type="NCBI Taxonomy" id="1076344"/>
    <lineage>
        <taxon>Eukaryota</taxon>
        <taxon>Metamonada</taxon>
        <taxon>Diplomonadida</taxon>
        <taxon>Hexamitidae</taxon>
        <taxon>Hexamitinae</taxon>
        <taxon>Trepomonas</taxon>
    </lineage>
</organism>
<gene>
    <name evidence="1" type="ORF">TPC1_14964</name>
</gene>
<dbReference type="InterPro" id="IPR032675">
    <property type="entry name" value="LRR_dom_sf"/>
</dbReference>
<dbReference type="PANTHER" id="PTHR45661:SF3">
    <property type="entry name" value="IG-LIKE DOMAIN-CONTAINING PROTEIN"/>
    <property type="match status" value="1"/>
</dbReference>
<dbReference type="InterPro" id="IPR026906">
    <property type="entry name" value="LRR_5"/>
</dbReference>
<protein>
    <submittedName>
        <fullName evidence="1">Leucine rich repeats-containing protein</fullName>
    </submittedName>
</protein>
<reference evidence="1" key="1">
    <citation type="submission" date="2015-07" db="EMBL/GenBank/DDBJ databases">
        <title>Adaptation to a free-living lifestyle via gene acquisitions in the diplomonad Trepomonas sp. PC1.</title>
        <authorList>
            <person name="Xu F."/>
            <person name="Jerlstrom-Hultqvist J."/>
            <person name="Kolisko M."/>
            <person name="Simpson A.G.B."/>
            <person name="Roger A.J."/>
            <person name="Svard S.G."/>
            <person name="Andersson J.O."/>
        </authorList>
    </citation>
    <scope>NUCLEOTIDE SEQUENCE</scope>
    <source>
        <strain evidence="1">PC1</strain>
    </source>
</reference>
<dbReference type="InterPro" id="IPR053139">
    <property type="entry name" value="Surface_bspA-like"/>
</dbReference>
<evidence type="ECO:0000313" key="1">
    <source>
        <dbReference type="EMBL" id="JAP92932.1"/>
    </source>
</evidence>
<proteinExistence type="predicted"/>
<dbReference type="EMBL" id="GDID01003674">
    <property type="protein sequence ID" value="JAP92932.1"/>
    <property type="molecule type" value="Transcribed_RNA"/>
</dbReference>
<feature type="non-terminal residue" evidence="1">
    <location>
        <position position="1"/>
    </location>
</feature>
<name>A0A146K7V5_9EUKA</name>
<dbReference type="SUPFAM" id="SSF52058">
    <property type="entry name" value="L domain-like"/>
    <property type="match status" value="1"/>
</dbReference>
<dbReference type="Gene3D" id="3.80.10.10">
    <property type="entry name" value="Ribonuclease Inhibitor"/>
    <property type="match status" value="2"/>
</dbReference>